<dbReference type="OrthoDB" id="6208586at2759"/>
<dbReference type="SUPFAM" id="SSF48726">
    <property type="entry name" value="Immunoglobulin"/>
    <property type="match status" value="1"/>
</dbReference>
<gene>
    <name evidence="2" type="ORF">MGAL_10B018496</name>
</gene>
<dbReference type="Gene3D" id="2.60.40.10">
    <property type="entry name" value="Immunoglobulins"/>
    <property type="match status" value="1"/>
</dbReference>
<reference evidence="2" key="1">
    <citation type="submission" date="2018-11" db="EMBL/GenBank/DDBJ databases">
        <authorList>
            <person name="Alioto T."/>
            <person name="Alioto T."/>
        </authorList>
    </citation>
    <scope>NUCLEOTIDE SEQUENCE</scope>
</reference>
<dbReference type="Proteomes" id="UP000596742">
    <property type="component" value="Unassembled WGS sequence"/>
</dbReference>
<name>A0A8B6D5J1_MYTGA</name>
<dbReference type="PROSITE" id="PS50835">
    <property type="entry name" value="IG_LIKE"/>
    <property type="match status" value="1"/>
</dbReference>
<dbReference type="InterPro" id="IPR036179">
    <property type="entry name" value="Ig-like_dom_sf"/>
</dbReference>
<feature type="domain" description="Ig-like" evidence="1">
    <location>
        <begin position="149"/>
        <end position="237"/>
    </location>
</feature>
<organism evidence="2 3">
    <name type="scientific">Mytilus galloprovincialis</name>
    <name type="common">Mediterranean mussel</name>
    <dbReference type="NCBI Taxonomy" id="29158"/>
    <lineage>
        <taxon>Eukaryota</taxon>
        <taxon>Metazoa</taxon>
        <taxon>Spiralia</taxon>
        <taxon>Lophotrochozoa</taxon>
        <taxon>Mollusca</taxon>
        <taxon>Bivalvia</taxon>
        <taxon>Autobranchia</taxon>
        <taxon>Pteriomorphia</taxon>
        <taxon>Mytilida</taxon>
        <taxon>Mytiloidea</taxon>
        <taxon>Mytilidae</taxon>
        <taxon>Mytilinae</taxon>
        <taxon>Mytilus</taxon>
    </lineage>
</organism>
<dbReference type="InterPro" id="IPR013783">
    <property type="entry name" value="Ig-like_fold"/>
</dbReference>
<evidence type="ECO:0000259" key="1">
    <source>
        <dbReference type="PROSITE" id="PS50835"/>
    </source>
</evidence>
<dbReference type="AlphaFoldDB" id="A0A8B6D5J1"/>
<accession>A0A8B6D5J1</accession>
<proteinExistence type="predicted"/>
<evidence type="ECO:0000313" key="2">
    <source>
        <dbReference type="EMBL" id="VDI15472.1"/>
    </source>
</evidence>
<dbReference type="EMBL" id="UYJE01002991">
    <property type="protein sequence ID" value="VDI15472.1"/>
    <property type="molecule type" value="Genomic_DNA"/>
</dbReference>
<keyword evidence="3" id="KW-1185">Reference proteome</keyword>
<evidence type="ECO:0000313" key="3">
    <source>
        <dbReference type="Proteomes" id="UP000596742"/>
    </source>
</evidence>
<sequence>MFDLRGLKDESVNGKWSCHHGTNVETASANVSILDKKVYLRLTGPTLIKMSEPVWLKCVSNKPMNTKLVRFYVNNKLYNTLTKRDSGCHSSFNYICRPNTCQCSADGKTYLIKYGGFESGGIFSIECKVDIHTFLEMSDCMMIKVTESPILEIMSTAVCSQSADIKLSCNASGELPVLHFRHWKHSFNGYVIRYLEGKRIANTSILYLDKCNYEDEGDYICSAWTRIENVVLSKNVSSKVAIKGLPIVTEKYIFKEPLLKLSVQIYAEPHPVNVSWFVENVQITNSTSHLLAFSKTLMERKQHGKLIKTIGFLANLTSKNFVNGRKTFCILVQNEIGNASEHFVIGDLEKEEVTGSNVHQYDIPETNLNYEDTESTQNDDHATGQLNEYEEIDKEELHESEDGYEIVHDYMEVL</sequence>
<dbReference type="InterPro" id="IPR007110">
    <property type="entry name" value="Ig-like_dom"/>
</dbReference>
<comment type="caution">
    <text evidence="2">The sequence shown here is derived from an EMBL/GenBank/DDBJ whole genome shotgun (WGS) entry which is preliminary data.</text>
</comment>
<protein>
    <recommendedName>
        <fullName evidence="1">Ig-like domain-containing protein</fullName>
    </recommendedName>
</protein>